<dbReference type="InterPro" id="IPR034686">
    <property type="entry name" value="Terpene_cyclase-like_2"/>
</dbReference>
<protein>
    <recommendedName>
        <fullName evidence="6">Terpene synthase</fullName>
        <ecNumber evidence="6">4.2.3.-</ecNumber>
    </recommendedName>
</protein>
<dbReference type="SFLD" id="SFLDG01020">
    <property type="entry name" value="Terpene_Cyclase_Like_2"/>
    <property type="match status" value="1"/>
</dbReference>
<keyword evidence="4 6" id="KW-0460">Magnesium</keyword>
<proteinExistence type="inferred from homology"/>
<dbReference type="GO" id="GO:0008299">
    <property type="term" value="P:isoprenoid biosynthetic process"/>
    <property type="evidence" value="ECO:0007669"/>
    <property type="project" value="UniProtKB-ARBA"/>
</dbReference>
<keyword evidence="8" id="KW-1185">Reference proteome</keyword>
<dbReference type="AlphaFoldDB" id="A0A4S8L6K9"/>
<dbReference type="Pfam" id="PF19086">
    <property type="entry name" value="Terpene_syn_C_2"/>
    <property type="match status" value="1"/>
</dbReference>
<keyword evidence="5 6" id="KW-0456">Lyase</keyword>
<dbReference type="InterPro" id="IPR008949">
    <property type="entry name" value="Isoprenoid_synthase_dom_sf"/>
</dbReference>
<dbReference type="SUPFAM" id="SSF48576">
    <property type="entry name" value="Terpenoid synthases"/>
    <property type="match status" value="1"/>
</dbReference>
<dbReference type="OrthoDB" id="2861623at2759"/>
<dbReference type="GO" id="GO:0010333">
    <property type="term" value="F:terpene synthase activity"/>
    <property type="evidence" value="ECO:0007669"/>
    <property type="project" value="InterPro"/>
</dbReference>
<evidence type="ECO:0000256" key="3">
    <source>
        <dbReference type="ARBA" id="ARBA00022723"/>
    </source>
</evidence>
<evidence type="ECO:0000313" key="8">
    <source>
        <dbReference type="Proteomes" id="UP000297245"/>
    </source>
</evidence>
<sequence>MPTPIEDGFHLPRLEDSFSIFPDHGQNPHYEAMKIESRTWIDSYINIVCEAKMCNFMRACNFELFSAFCYPTATEAGLRATMDLGNMLWLYDEFTDVQSPKEVEKAASISRCTLTEPGYNDGTWLCCMIKNFQQNHLNSAGQNTRRRLVNNYCSYVENVKVEASLREQKTRLDLPGYVAVRRESSATRIGFDMVEYVLGVDLPQRVHDDPVFKTAYQAALDLACWSNDLLSYNREQSRGQGEFNVISIIMRTKNFELQSAIDFVAGYCDALVAKFLESKQSLLSYSDPVFSQTTIRVLDGIGDWLKGHIRWSFVTERYFGKEGTAVKQGRIISIHAPLPTRPEFTKDSSLRTKYKSAHRLNTLQLRSRL</sequence>
<comment type="cofactor">
    <cofactor evidence="1 6">
        <name>Mg(2+)</name>
        <dbReference type="ChEBI" id="CHEBI:18420"/>
    </cofactor>
</comment>
<dbReference type="EC" id="4.2.3.-" evidence="6"/>
<evidence type="ECO:0000256" key="2">
    <source>
        <dbReference type="ARBA" id="ARBA00006333"/>
    </source>
</evidence>
<dbReference type="EMBL" id="ML179609">
    <property type="protein sequence ID" value="THU84284.1"/>
    <property type="molecule type" value="Genomic_DNA"/>
</dbReference>
<reference evidence="7 8" key="1">
    <citation type="journal article" date="2019" name="Nat. Ecol. Evol.">
        <title>Megaphylogeny resolves global patterns of mushroom evolution.</title>
        <authorList>
            <person name="Varga T."/>
            <person name="Krizsan K."/>
            <person name="Foldi C."/>
            <person name="Dima B."/>
            <person name="Sanchez-Garcia M."/>
            <person name="Sanchez-Ramirez S."/>
            <person name="Szollosi G.J."/>
            <person name="Szarkandi J.G."/>
            <person name="Papp V."/>
            <person name="Albert L."/>
            <person name="Andreopoulos W."/>
            <person name="Angelini C."/>
            <person name="Antonin V."/>
            <person name="Barry K.W."/>
            <person name="Bougher N.L."/>
            <person name="Buchanan P."/>
            <person name="Buyck B."/>
            <person name="Bense V."/>
            <person name="Catcheside P."/>
            <person name="Chovatia M."/>
            <person name="Cooper J."/>
            <person name="Damon W."/>
            <person name="Desjardin D."/>
            <person name="Finy P."/>
            <person name="Geml J."/>
            <person name="Haridas S."/>
            <person name="Hughes K."/>
            <person name="Justo A."/>
            <person name="Karasinski D."/>
            <person name="Kautmanova I."/>
            <person name="Kiss B."/>
            <person name="Kocsube S."/>
            <person name="Kotiranta H."/>
            <person name="LaButti K.M."/>
            <person name="Lechner B.E."/>
            <person name="Liimatainen K."/>
            <person name="Lipzen A."/>
            <person name="Lukacs Z."/>
            <person name="Mihaltcheva S."/>
            <person name="Morgado L.N."/>
            <person name="Niskanen T."/>
            <person name="Noordeloos M.E."/>
            <person name="Ohm R.A."/>
            <person name="Ortiz-Santana B."/>
            <person name="Ovrebo C."/>
            <person name="Racz N."/>
            <person name="Riley R."/>
            <person name="Savchenko A."/>
            <person name="Shiryaev A."/>
            <person name="Soop K."/>
            <person name="Spirin V."/>
            <person name="Szebenyi C."/>
            <person name="Tomsovsky M."/>
            <person name="Tulloss R.E."/>
            <person name="Uehling J."/>
            <person name="Grigoriev I.V."/>
            <person name="Vagvolgyi C."/>
            <person name="Papp T."/>
            <person name="Martin F.M."/>
            <person name="Miettinen O."/>
            <person name="Hibbett D.S."/>
            <person name="Nagy L.G."/>
        </authorList>
    </citation>
    <scope>NUCLEOTIDE SEQUENCE [LARGE SCALE GENOMIC DNA]</scope>
    <source>
        <strain evidence="7 8">CBS 962.96</strain>
    </source>
</reference>
<evidence type="ECO:0000313" key="7">
    <source>
        <dbReference type="EMBL" id="THU84284.1"/>
    </source>
</evidence>
<accession>A0A4S8L6K9</accession>
<gene>
    <name evidence="7" type="ORF">K435DRAFT_687843</name>
</gene>
<name>A0A4S8L6K9_DENBC</name>
<dbReference type="PANTHER" id="PTHR35201">
    <property type="entry name" value="TERPENE SYNTHASE"/>
    <property type="match status" value="1"/>
</dbReference>
<organism evidence="7 8">
    <name type="scientific">Dendrothele bispora (strain CBS 962.96)</name>
    <dbReference type="NCBI Taxonomy" id="1314807"/>
    <lineage>
        <taxon>Eukaryota</taxon>
        <taxon>Fungi</taxon>
        <taxon>Dikarya</taxon>
        <taxon>Basidiomycota</taxon>
        <taxon>Agaricomycotina</taxon>
        <taxon>Agaricomycetes</taxon>
        <taxon>Agaricomycetidae</taxon>
        <taxon>Agaricales</taxon>
        <taxon>Agaricales incertae sedis</taxon>
        <taxon>Dendrothele</taxon>
    </lineage>
</organism>
<dbReference type="Gene3D" id="1.10.600.10">
    <property type="entry name" value="Farnesyl Diphosphate Synthase"/>
    <property type="match status" value="1"/>
</dbReference>
<evidence type="ECO:0000256" key="5">
    <source>
        <dbReference type="ARBA" id="ARBA00023239"/>
    </source>
</evidence>
<keyword evidence="3 6" id="KW-0479">Metal-binding</keyword>
<dbReference type="SFLD" id="SFLDS00005">
    <property type="entry name" value="Isoprenoid_Synthase_Type_I"/>
    <property type="match status" value="1"/>
</dbReference>
<dbReference type="Proteomes" id="UP000297245">
    <property type="component" value="Unassembled WGS sequence"/>
</dbReference>
<evidence type="ECO:0000256" key="1">
    <source>
        <dbReference type="ARBA" id="ARBA00001946"/>
    </source>
</evidence>
<evidence type="ECO:0000256" key="4">
    <source>
        <dbReference type="ARBA" id="ARBA00022842"/>
    </source>
</evidence>
<dbReference type="PANTHER" id="PTHR35201:SF4">
    <property type="entry name" value="BETA-PINACENE SYNTHASE-RELATED"/>
    <property type="match status" value="1"/>
</dbReference>
<dbReference type="GO" id="GO:0046872">
    <property type="term" value="F:metal ion binding"/>
    <property type="evidence" value="ECO:0007669"/>
    <property type="project" value="UniProtKB-KW"/>
</dbReference>
<comment type="similarity">
    <text evidence="2 6">Belongs to the terpene synthase family.</text>
</comment>
<evidence type="ECO:0000256" key="6">
    <source>
        <dbReference type="RuleBase" id="RU366034"/>
    </source>
</evidence>